<dbReference type="Pfam" id="PF02518">
    <property type="entry name" value="HATPase_c"/>
    <property type="match status" value="1"/>
</dbReference>
<keyword evidence="11" id="KW-0902">Two-component regulatory system</keyword>
<keyword evidence="5" id="KW-0808">Transferase</keyword>
<reference evidence="16" key="1">
    <citation type="journal article" date="2019" name="Int. J. Syst. Evol. Microbiol.">
        <title>The Global Catalogue of Microorganisms (GCM) 10K type strain sequencing project: providing services to taxonomists for standard genome sequencing and annotation.</title>
        <authorList>
            <consortium name="The Broad Institute Genomics Platform"/>
            <consortium name="The Broad Institute Genome Sequencing Center for Infectious Disease"/>
            <person name="Wu L."/>
            <person name="Ma J."/>
        </authorList>
    </citation>
    <scope>NUCLEOTIDE SEQUENCE [LARGE SCALE GENOMIC DNA]</scope>
    <source>
        <strain evidence="16">CGMCC 1.15043</strain>
    </source>
</reference>
<organism evidence="15 16">
    <name type="scientific">Paenibacillus marchantiophytorum</name>
    <dbReference type="NCBI Taxonomy" id="1619310"/>
    <lineage>
        <taxon>Bacteria</taxon>
        <taxon>Bacillati</taxon>
        <taxon>Bacillota</taxon>
        <taxon>Bacilli</taxon>
        <taxon>Bacillales</taxon>
        <taxon>Paenibacillaceae</taxon>
        <taxon>Paenibacillus</taxon>
    </lineage>
</organism>
<keyword evidence="9" id="KW-0067">ATP-binding</keyword>
<dbReference type="Proteomes" id="UP000615455">
    <property type="component" value="Unassembled WGS sequence"/>
</dbReference>
<keyword evidence="8" id="KW-0418">Kinase</keyword>
<evidence type="ECO:0000256" key="12">
    <source>
        <dbReference type="ARBA" id="ARBA00023136"/>
    </source>
</evidence>
<dbReference type="InterPro" id="IPR036890">
    <property type="entry name" value="HATPase_C_sf"/>
</dbReference>
<dbReference type="PANTHER" id="PTHR45453">
    <property type="entry name" value="PHOSPHATE REGULON SENSOR PROTEIN PHOR"/>
    <property type="match status" value="1"/>
</dbReference>
<keyword evidence="4" id="KW-1003">Cell membrane</keyword>
<evidence type="ECO:0000259" key="14">
    <source>
        <dbReference type="PROSITE" id="PS50109"/>
    </source>
</evidence>
<evidence type="ECO:0000256" key="10">
    <source>
        <dbReference type="ARBA" id="ARBA00022989"/>
    </source>
</evidence>
<evidence type="ECO:0000256" key="3">
    <source>
        <dbReference type="ARBA" id="ARBA00012438"/>
    </source>
</evidence>
<dbReference type="SMART" id="SM00387">
    <property type="entry name" value="HATPase_c"/>
    <property type="match status" value="1"/>
</dbReference>
<dbReference type="EMBL" id="BMHE01000030">
    <property type="protein sequence ID" value="GFZ95676.1"/>
    <property type="molecule type" value="Genomic_DNA"/>
</dbReference>
<evidence type="ECO:0000256" key="9">
    <source>
        <dbReference type="ARBA" id="ARBA00022840"/>
    </source>
</evidence>
<evidence type="ECO:0000256" key="4">
    <source>
        <dbReference type="ARBA" id="ARBA00022475"/>
    </source>
</evidence>
<evidence type="ECO:0000256" key="6">
    <source>
        <dbReference type="ARBA" id="ARBA00022692"/>
    </source>
</evidence>
<dbReference type="InterPro" id="IPR005467">
    <property type="entry name" value="His_kinase_dom"/>
</dbReference>
<dbReference type="PRINTS" id="PR00344">
    <property type="entry name" value="BCTRLSENSOR"/>
</dbReference>
<evidence type="ECO:0000256" key="5">
    <source>
        <dbReference type="ARBA" id="ARBA00022679"/>
    </source>
</evidence>
<evidence type="ECO:0000256" key="7">
    <source>
        <dbReference type="ARBA" id="ARBA00022741"/>
    </source>
</evidence>
<keyword evidence="10 13" id="KW-1133">Transmembrane helix</keyword>
<protein>
    <recommendedName>
        <fullName evidence="3">histidine kinase</fullName>
        <ecNumber evidence="3">2.7.13.3</ecNumber>
    </recommendedName>
</protein>
<dbReference type="InterPro" id="IPR003594">
    <property type="entry name" value="HATPase_dom"/>
</dbReference>
<dbReference type="SUPFAM" id="SSF55874">
    <property type="entry name" value="ATPase domain of HSP90 chaperone/DNA topoisomerase II/histidine kinase"/>
    <property type="match status" value="1"/>
</dbReference>
<sequence length="336" mass="38766">MIKRYLAERFSWILLFLCGQALLLLIASLDYAIPFWPILYIVFLTTTLFVIFLIIRYNKETRFYKHLEERDSQLDLSGISAADSPFEYIVENSMTNLTERLSHTASRHQIALEQEKDELLSWIHEVKTPLTAMRLMIDRMGDETMKAALTYEWLRIHLLLDQQLHQKRLPSMENDLYIEQINVEALTYTEIKTLKSWCIQKGIGFELIFEITEVLSDAKWLAFILRQLLTNAVKYSGSHAPDIAIRCFQKQEHTVLEVTDHGRGIDPRDLPRIFDRGFTSTTWHQDSASTGMGLYLAKKAAESLHILLTVDSEVNAGSTFTLTFPLPNEAVQMTGM</sequence>
<keyword evidence="16" id="KW-1185">Reference proteome</keyword>
<keyword evidence="12 13" id="KW-0472">Membrane</keyword>
<dbReference type="PROSITE" id="PS50109">
    <property type="entry name" value="HIS_KIN"/>
    <property type="match status" value="1"/>
</dbReference>
<evidence type="ECO:0000256" key="8">
    <source>
        <dbReference type="ARBA" id="ARBA00022777"/>
    </source>
</evidence>
<dbReference type="PANTHER" id="PTHR45453:SF2">
    <property type="entry name" value="HISTIDINE KINASE"/>
    <property type="match status" value="1"/>
</dbReference>
<evidence type="ECO:0000313" key="15">
    <source>
        <dbReference type="EMBL" id="GFZ95676.1"/>
    </source>
</evidence>
<feature type="transmembrane region" description="Helical" evidence="13">
    <location>
        <begin position="12"/>
        <end position="29"/>
    </location>
</feature>
<feature type="domain" description="Histidine kinase" evidence="14">
    <location>
        <begin position="121"/>
        <end position="328"/>
    </location>
</feature>
<dbReference type="Gene3D" id="3.30.565.10">
    <property type="entry name" value="Histidine kinase-like ATPase, C-terminal domain"/>
    <property type="match status" value="1"/>
</dbReference>
<dbReference type="InterPro" id="IPR050351">
    <property type="entry name" value="BphY/WalK/GraS-like"/>
</dbReference>
<evidence type="ECO:0000256" key="11">
    <source>
        <dbReference type="ARBA" id="ARBA00023012"/>
    </source>
</evidence>
<accession>A0ABQ1F053</accession>
<comment type="subcellular location">
    <subcellularLocation>
        <location evidence="2">Cell membrane</location>
        <topology evidence="2">Multi-pass membrane protein</topology>
    </subcellularLocation>
</comment>
<dbReference type="RefSeq" id="WP_189015683.1">
    <property type="nucleotide sequence ID" value="NZ_BMHE01000030.1"/>
</dbReference>
<proteinExistence type="predicted"/>
<evidence type="ECO:0000256" key="13">
    <source>
        <dbReference type="SAM" id="Phobius"/>
    </source>
</evidence>
<keyword evidence="7" id="KW-0547">Nucleotide-binding</keyword>
<comment type="caution">
    <text evidence="15">The sequence shown here is derived from an EMBL/GenBank/DDBJ whole genome shotgun (WGS) entry which is preliminary data.</text>
</comment>
<comment type="catalytic activity">
    <reaction evidence="1">
        <text>ATP + protein L-histidine = ADP + protein N-phospho-L-histidine.</text>
        <dbReference type="EC" id="2.7.13.3"/>
    </reaction>
</comment>
<feature type="transmembrane region" description="Helical" evidence="13">
    <location>
        <begin position="35"/>
        <end position="55"/>
    </location>
</feature>
<dbReference type="InterPro" id="IPR004358">
    <property type="entry name" value="Sig_transdc_His_kin-like_C"/>
</dbReference>
<evidence type="ECO:0000256" key="2">
    <source>
        <dbReference type="ARBA" id="ARBA00004651"/>
    </source>
</evidence>
<gene>
    <name evidence="15" type="primary">bceS</name>
    <name evidence="15" type="ORF">GCM10008018_47560</name>
</gene>
<dbReference type="EC" id="2.7.13.3" evidence="3"/>
<name>A0ABQ1F053_9BACL</name>
<keyword evidence="6 13" id="KW-0812">Transmembrane</keyword>
<evidence type="ECO:0000313" key="16">
    <source>
        <dbReference type="Proteomes" id="UP000615455"/>
    </source>
</evidence>
<evidence type="ECO:0000256" key="1">
    <source>
        <dbReference type="ARBA" id="ARBA00000085"/>
    </source>
</evidence>